<dbReference type="EMBL" id="JACJVN010000086">
    <property type="protein sequence ID" value="MBB6679495.1"/>
    <property type="molecule type" value="Genomic_DNA"/>
</dbReference>
<organism evidence="5 6">
    <name type="scientific">Cohnella lubricantis</name>
    <dbReference type="NCBI Taxonomy" id="2163172"/>
    <lineage>
        <taxon>Bacteria</taxon>
        <taxon>Bacillati</taxon>
        <taxon>Bacillota</taxon>
        <taxon>Bacilli</taxon>
        <taxon>Bacillales</taxon>
        <taxon>Paenibacillaceae</taxon>
        <taxon>Cohnella</taxon>
    </lineage>
</organism>
<dbReference type="InterPro" id="IPR028082">
    <property type="entry name" value="Peripla_BP_I"/>
</dbReference>
<feature type="domain" description="Leucine-binding protein" evidence="4">
    <location>
        <begin position="47"/>
        <end position="364"/>
    </location>
</feature>
<dbReference type="SUPFAM" id="SSF53822">
    <property type="entry name" value="Periplasmic binding protein-like I"/>
    <property type="match status" value="1"/>
</dbReference>
<name>A0A841TH73_9BACL</name>
<evidence type="ECO:0000313" key="6">
    <source>
        <dbReference type="Proteomes" id="UP000574133"/>
    </source>
</evidence>
<keyword evidence="2 3" id="KW-0732">Signal</keyword>
<comment type="caution">
    <text evidence="5">The sequence shown here is derived from an EMBL/GenBank/DDBJ whole genome shotgun (WGS) entry which is preliminary data.</text>
</comment>
<dbReference type="Gene3D" id="3.40.50.2300">
    <property type="match status" value="2"/>
</dbReference>
<dbReference type="CDD" id="cd06344">
    <property type="entry name" value="PBP1_ABC_HAAT-like"/>
    <property type="match status" value="1"/>
</dbReference>
<feature type="chain" id="PRO_5032578934" evidence="3">
    <location>
        <begin position="28"/>
        <end position="383"/>
    </location>
</feature>
<accession>A0A841TH73</accession>
<evidence type="ECO:0000256" key="3">
    <source>
        <dbReference type="SAM" id="SignalP"/>
    </source>
</evidence>
<dbReference type="RefSeq" id="WP_185180754.1">
    <property type="nucleotide sequence ID" value="NZ_CBCSEP010000003.1"/>
</dbReference>
<dbReference type="PANTHER" id="PTHR30483">
    <property type="entry name" value="LEUCINE-SPECIFIC-BINDING PROTEIN"/>
    <property type="match status" value="1"/>
</dbReference>
<dbReference type="Proteomes" id="UP000574133">
    <property type="component" value="Unassembled WGS sequence"/>
</dbReference>
<protein>
    <submittedName>
        <fullName evidence="5">ABC transporter substrate-binding protein</fullName>
    </submittedName>
</protein>
<proteinExistence type="inferred from homology"/>
<comment type="similarity">
    <text evidence="1">Belongs to the leucine-binding protein family.</text>
</comment>
<reference evidence="5 6" key="1">
    <citation type="submission" date="2020-08" db="EMBL/GenBank/DDBJ databases">
        <title>Cohnella phylogeny.</title>
        <authorList>
            <person name="Dunlap C."/>
        </authorList>
    </citation>
    <scope>NUCLEOTIDE SEQUENCE [LARGE SCALE GENOMIC DNA]</scope>
    <source>
        <strain evidence="5 6">DSM 103658</strain>
    </source>
</reference>
<evidence type="ECO:0000256" key="2">
    <source>
        <dbReference type="ARBA" id="ARBA00022729"/>
    </source>
</evidence>
<gene>
    <name evidence="5" type="ORF">H4Q31_19605</name>
</gene>
<evidence type="ECO:0000313" key="5">
    <source>
        <dbReference type="EMBL" id="MBB6679495.1"/>
    </source>
</evidence>
<dbReference type="PROSITE" id="PS51257">
    <property type="entry name" value="PROKAR_LIPOPROTEIN"/>
    <property type="match status" value="1"/>
</dbReference>
<keyword evidence="6" id="KW-1185">Reference proteome</keyword>
<evidence type="ECO:0000256" key="1">
    <source>
        <dbReference type="ARBA" id="ARBA00010062"/>
    </source>
</evidence>
<dbReference type="PANTHER" id="PTHR30483:SF6">
    <property type="entry name" value="PERIPLASMIC BINDING PROTEIN OF ABC TRANSPORTER FOR NATURAL AMINO ACIDS"/>
    <property type="match status" value="1"/>
</dbReference>
<dbReference type="InterPro" id="IPR028081">
    <property type="entry name" value="Leu-bd"/>
</dbReference>
<sequence length="383" mass="39753">MNRRTRKGAAAVAVLLAAMLLAGCAGGEGAGRGSGKGDIVIGVGWPLATRNEGLAEGVAMAAEEINDAGGVLGRRLRIESIDDGGLPAEGLDAARRFADDPDIAAVIGHRGSSVSIPASDVYEQAGIVMLSPGSTSPKLTERDQQYIFRTIPSDARIGARMAQFAASKGYQRVAILYSDDEYGRGLANAFEDSGKEAGIETIDRLTGYADRTDLARIVRGWKALACDAVFIADVMPAAGHTVADLRQAGAAFPILGGDGLDSAELRELAGPAAEGAVVASIFNPEDSRPAVKDFMQRYEARYGEQPGKWAAQGYDALDLLADAIAKAGSAKPAAIAEALRSMSGWEGVTGSHTFDASGDVTDMPVVLKTMAGGRFQYSGGQEG</sequence>
<dbReference type="InterPro" id="IPR051010">
    <property type="entry name" value="BCAA_transport"/>
</dbReference>
<feature type="signal peptide" evidence="3">
    <location>
        <begin position="1"/>
        <end position="27"/>
    </location>
</feature>
<dbReference type="Pfam" id="PF13458">
    <property type="entry name" value="Peripla_BP_6"/>
    <property type="match status" value="1"/>
</dbReference>
<evidence type="ECO:0000259" key="4">
    <source>
        <dbReference type="Pfam" id="PF13458"/>
    </source>
</evidence>
<dbReference type="AlphaFoldDB" id="A0A841TH73"/>